<comment type="caution">
    <text evidence="5">The sequence shown here is derived from an EMBL/GenBank/DDBJ whole genome shotgun (WGS) entry which is preliminary data.</text>
</comment>
<reference evidence="6" key="1">
    <citation type="journal article" date="2019" name="Int. J. Syst. Evol. Microbiol.">
        <title>The Global Catalogue of Microorganisms (GCM) 10K type strain sequencing project: providing services to taxonomists for standard genome sequencing and annotation.</title>
        <authorList>
            <consortium name="The Broad Institute Genomics Platform"/>
            <consortium name="The Broad Institute Genome Sequencing Center for Infectious Disease"/>
            <person name="Wu L."/>
            <person name="Ma J."/>
        </authorList>
    </citation>
    <scope>NUCLEOTIDE SEQUENCE [LARGE SCALE GENOMIC DNA]</scope>
    <source>
        <strain evidence="6">TISTR 2562</strain>
    </source>
</reference>
<dbReference type="Pfam" id="PF00589">
    <property type="entry name" value="Phage_integrase"/>
    <property type="match status" value="1"/>
</dbReference>
<dbReference type="InterPro" id="IPR013762">
    <property type="entry name" value="Integrase-like_cat_sf"/>
</dbReference>
<dbReference type="CDD" id="cd00397">
    <property type="entry name" value="DNA_BRE_C"/>
    <property type="match status" value="1"/>
</dbReference>
<dbReference type="InterPro" id="IPR002104">
    <property type="entry name" value="Integrase_catalytic"/>
</dbReference>
<evidence type="ECO:0000313" key="5">
    <source>
        <dbReference type="EMBL" id="MFD2741285.1"/>
    </source>
</evidence>
<evidence type="ECO:0000256" key="1">
    <source>
        <dbReference type="ARBA" id="ARBA00022829"/>
    </source>
</evidence>
<dbReference type="SUPFAM" id="SSF56349">
    <property type="entry name" value="DNA breaking-rejoining enzymes"/>
    <property type="match status" value="1"/>
</dbReference>
<evidence type="ECO:0000256" key="3">
    <source>
        <dbReference type="ARBA" id="ARBA00023172"/>
    </source>
</evidence>
<dbReference type="PROSITE" id="PS51898">
    <property type="entry name" value="TYR_RECOMBINASE"/>
    <property type="match status" value="1"/>
</dbReference>
<protein>
    <submittedName>
        <fullName evidence="5">Tyrosine-type recombinase/integrase</fullName>
    </submittedName>
</protein>
<gene>
    <name evidence="5" type="ORF">ACFSUD_17035</name>
</gene>
<evidence type="ECO:0000313" key="6">
    <source>
        <dbReference type="Proteomes" id="UP001597474"/>
    </source>
</evidence>
<dbReference type="PANTHER" id="PTHR30349">
    <property type="entry name" value="PHAGE INTEGRASE-RELATED"/>
    <property type="match status" value="1"/>
</dbReference>
<dbReference type="Gene3D" id="1.10.443.10">
    <property type="entry name" value="Intergrase catalytic core"/>
    <property type="match status" value="1"/>
</dbReference>
<dbReference type="EMBL" id="JBHUMP010000020">
    <property type="protein sequence ID" value="MFD2741285.1"/>
    <property type="molecule type" value="Genomic_DNA"/>
</dbReference>
<keyword evidence="3" id="KW-0233">DNA recombination</keyword>
<dbReference type="PANTHER" id="PTHR30349:SF81">
    <property type="entry name" value="TYROSINE RECOMBINASE XERC"/>
    <property type="match status" value="1"/>
</dbReference>
<evidence type="ECO:0000256" key="2">
    <source>
        <dbReference type="ARBA" id="ARBA00022908"/>
    </source>
</evidence>
<proteinExistence type="predicted"/>
<accession>A0ABW5U7M7</accession>
<feature type="domain" description="Tyr recombinase" evidence="4">
    <location>
        <begin position="212"/>
        <end position="419"/>
    </location>
</feature>
<dbReference type="RefSeq" id="WP_386375709.1">
    <property type="nucleotide sequence ID" value="NZ_JBHUMP010000020.1"/>
</dbReference>
<sequence length="439" mass="51176">MKQALRKKIHISAEGARHGERTPYLTDETGTIDQYALAYSVARRKKLTPASRERALDAIIALRLWARLADVNVERSMFYGECLSTDQVESLKYYIHLTTGELRDIVATNPLKLNRRLEVAKRCNQGTYVIKLHYVNDYLAFLGQWGDRYHNRTGSPQDLIERRKKRLKPPTKSGRRTRKRYVLGSIADELLRDAQAASMSRIDSTPTVLLNKFKLWLVSTGFSEIWSNEAIARRNRVLLDLLAKNGGRLGEVLQIKNEDLDWVSRGIRIVRRHNDPDDNRKDEPNAKTHDRLLRFDTRSWNDLQRWLDLHFELTTRTDTQFLLVSLSRNPRYAGRPLTKRGARQQVYQACDHAKLPRLSPHDLRHGSVRDLAEEAARQGWTQEQWRKVATYLYGWSDQSNMPMHYVGDQWSAHAAEVMEKVWLRRESPARSLREDTIPW</sequence>
<dbReference type="InterPro" id="IPR050090">
    <property type="entry name" value="Tyrosine_recombinase_XerCD"/>
</dbReference>
<name>A0ABW5U7M7_9RHOB</name>
<keyword evidence="2" id="KW-0229">DNA integration</keyword>
<dbReference type="InterPro" id="IPR011010">
    <property type="entry name" value="DNA_brk_join_enz"/>
</dbReference>
<evidence type="ECO:0000259" key="4">
    <source>
        <dbReference type="PROSITE" id="PS51898"/>
    </source>
</evidence>
<dbReference type="Proteomes" id="UP001597474">
    <property type="component" value="Unassembled WGS sequence"/>
</dbReference>
<keyword evidence="1" id="KW-0159">Chromosome partition</keyword>
<organism evidence="5 6">
    <name type="scientific">Sulfitobacter aestuarii</name>
    <dbReference type="NCBI Taxonomy" id="2161676"/>
    <lineage>
        <taxon>Bacteria</taxon>
        <taxon>Pseudomonadati</taxon>
        <taxon>Pseudomonadota</taxon>
        <taxon>Alphaproteobacteria</taxon>
        <taxon>Rhodobacterales</taxon>
        <taxon>Roseobacteraceae</taxon>
        <taxon>Sulfitobacter</taxon>
    </lineage>
</organism>
<keyword evidence="6" id="KW-1185">Reference proteome</keyword>